<dbReference type="SMR" id="B2IAW2"/>
<feature type="domain" description="Chromosomal replication initiator DnaA C-terminal" evidence="14">
    <location>
        <begin position="418"/>
        <end position="487"/>
    </location>
</feature>
<dbReference type="GO" id="GO:0006275">
    <property type="term" value="P:regulation of DNA replication"/>
    <property type="evidence" value="ECO:0007669"/>
    <property type="project" value="UniProtKB-UniRule"/>
</dbReference>
<dbReference type="Gene3D" id="1.10.8.60">
    <property type="match status" value="1"/>
</dbReference>
<evidence type="ECO:0000256" key="12">
    <source>
        <dbReference type="SAM" id="MobiDB-lite"/>
    </source>
</evidence>
<dbReference type="HAMAP" id="MF_00377">
    <property type="entry name" value="DnaA_bact"/>
    <property type="match status" value="1"/>
</dbReference>
<comment type="function">
    <text evidence="8 10">Plays an essential role in the initiation and regulation of chromosomal replication. ATP-DnaA binds to the origin of replication (oriC) to initiate formation of the DNA replication initiation complex once per cell cycle. Binds the DnaA box (a 9 base pair repeat at the origin) and separates the double-stranded (ds)DNA. Forms a right-handed helical filament on oriC DNA; dsDNA binds to the exterior of the filament while single-stranded (ss)DNA is stabiized in the filament's interior. The ATP-DnaA-oriC complex binds and stabilizes one strand of the AT-rich DNA unwinding element (DUE), permitting loading of DNA polymerase. After initiation quickly degrades to an ADP-DnaA complex that is not apt for DNA replication. Binds acidic phospholipids.</text>
</comment>
<feature type="compositionally biased region" description="Low complexity" evidence="12">
    <location>
        <begin position="126"/>
        <end position="139"/>
    </location>
</feature>
<dbReference type="PANTHER" id="PTHR30050:SF2">
    <property type="entry name" value="CHROMOSOMAL REPLICATION INITIATOR PROTEIN DNAA"/>
    <property type="match status" value="1"/>
</dbReference>
<feature type="binding site" evidence="8">
    <location>
        <position position="215"/>
    </location>
    <ligand>
        <name>ATP</name>
        <dbReference type="ChEBI" id="CHEBI:30616"/>
    </ligand>
</feature>
<dbReference type="GO" id="GO:0006270">
    <property type="term" value="P:DNA replication initiation"/>
    <property type="evidence" value="ECO:0007669"/>
    <property type="project" value="UniProtKB-UniRule"/>
</dbReference>
<dbReference type="AlphaFoldDB" id="B2IAW2"/>
<dbReference type="SMART" id="SM00760">
    <property type="entry name" value="Bac_DnaA_C"/>
    <property type="match status" value="1"/>
</dbReference>
<dbReference type="Pfam" id="PF11638">
    <property type="entry name" value="DnaA_N"/>
    <property type="match status" value="1"/>
</dbReference>
<dbReference type="InterPro" id="IPR018312">
    <property type="entry name" value="Chromosome_initiator_DnaA_CS"/>
</dbReference>
<dbReference type="InterPro" id="IPR020591">
    <property type="entry name" value="Chromosome_initiator_DnaA-like"/>
</dbReference>
<accession>B2IAW2</accession>
<dbReference type="InterPro" id="IPR003593">
    <property type="entry name" value="AAA+_ATPase"/>
</dbReference>
<dbReference type="SMART" id="SM00382">
    <property type="entry name" value="AAA"/>
    <property type="match status" value="1"/>
</dbReference>
<dbReference type="Gene3D" id="3.40.50.300">
    <property type="entry name" value="P-loop containing nucleotide triphosphate hydrolases"/>
    <property type="match status" value="1"/>
</dbReference>
<dbReference type="InterPro" id="IPR010921">
    <property type="entry name" value="Trp_repressor/repl_initiator"/>
</dbReference>
<feature type="region of interest" description="Disordered" evidence="12">
    <location>
        <begin position="113"/>
        <end position="139"/>
    </location>
</feature>
<dbReference type="NCBIfam" id="TIGR00362">
    <property type="entry name" value="DnaA"/>
    <property type="match status" value="1"/>
</dbReference>
<dbReference type="InterPro" id="IPR027417">
    <property type="entry name" value="P-loop_NTPase"/>
</dbReference>
<keyword evidence="7 8" id="KW-0238">DNA-binding</keyword>
<evidence type="ECO:0000259" key="14">
    <source>
        <dbReference type="SMART" id="SM00760"/>
    </source>
</evidence>
<keyword evidence="5 8" id="KW-0067">ATP-binding</keyword>
<organism evidence="15 16">
    <name type="scientific">Beijerinckia indica subsp. indica (strain ATCC 9039 / DSM 1715 / NCIMB 8712)</name>
    <dbReference type="NCBI Taxonomy" id="395963"/>
    <lineage>
        <taxon>Bacteria</taxon>
        <taxon>Pseudomonadati</taxon>
        <taxon>Pseudomonadota</taxon>
        <taxon>Alphaproteobacteria</taxon>
        <taxon>Hyphomicrobiales</taxon>
        <taxon>Beijerinckiaceae</taxon>
        <taxon>Beijerinckia</taxon>
    </lineage>
</organism>
<dbReference type="PANTHER" id="PTHR30050">
    <property type="entry name" value="CHROMOSOMAL REPLICATION INITIATOR PROTEIN DNAA"/>
    <property type="match status" value="1"/>
</dbReference>
<proteinExistence type="inferred from homology"/>
<keyword evidence="3 8" id="KW-0235">DNA replication</keyword>
<name>B2IAW2_BEII9</name>
<dbReference type="InterPro" id="IPR001957">
    <property type="entry name" value="Chromosome_initiator_DnaA"/>
</dbReference>
<comment type="subcellular location">
    <subcellularLocation>
        <location evidence="8">Cytoplasm</location>
    </subcellularLocation>
</comment>
<dbReference type="PRINTS" id="PR00051">
    <property type="entry name" value="DNAA"/>
</dbReference>
<feature type="region of interest" description="Domain IV, binds dsDNA" evidence="8">
    <location>
        <begin position="390"/>
        <end position="510"/>
    </location>
</feature>
<dbReference type="GO" id="GO:0005737">
    <property type="term" value="C:cytoplasm"/>
    <property type="evidence" value="ECO:0007669"/>
    <property type="project" value="UniProtKB-SubCell"/>
</dbReference>
<comment type="domain">
    <text evidence="8">Domain I is involved in oligomerization and binding regulators, domain II is flexibile and of varying length in different bacteria, domain III forms the AAA+ region, while domain IV binds dsDNA.</text>
</comment>
<evidence type="ECO:0000256" key="4">
    <source>
        <dbReference type="ARBA" id="ARBA00022741"/>
    </source>
</evidence>
<dbReference type="STRING" id="395963.Bind_0003"/>
<dbReference type="Gene3D" id="1.10.1750.10">
    <property type="match status" value="1"/>
</dbReference>
<reference evidence="16" key="1">
    <citation type="submission" date="2008-03" db="EMBL/GenBank/DDBJ databases">
        <title>Complete sequence of chromosome of Beijerinckia indica subsp. indica ATCC 9039.</title>
        <authorList>
            <consortium name="US DOE Joint Genome Institute"/>
            <person name="Copeland A."/>
            <person name="Lucas S."/>
            <person name="Lapidus A."/>
            <person name="Glavina del Rio T."/>
            <person name="Dalin E."/>
            <person name="Tice H."/>
            <person name="Bruce D."/>
            <person name="Goodwin L."/>
            <person name="Pitluck S."/>
            <person name="LaButti K."/>
            <person name="Schmutz J."/>
            <person name="Larimer F."/>
            <person name="Land M."/>
            <person name="Hauser L."/>
            <person name="Kyrpides N."/>
            <person name="Mikhailova N."/>
            <person name="Dunfield P.F."/>
            <person name="Dedysh S.N."/>
            <person name="Liesack W."/>
            <person name="Saw J.H."/>
            <person name="Alam M."/>
            <person name="Chen Y."/>
            <person name="Murrell J.C."/>
            <person name="Richardson P."/>
        </authorList>
    </citation>
    <scope>NUCLEOTIDE SEQUENCE [LARGE SCALE GENOMIC DNA]</scope>
    <source>
        <strain evidence="16">ATCC 9039 / DSM 1715 / NCIMB 8712</strain>
    </source>
</reference>
<dbReference type="HOGENOM" id="CLU_026910_3_0_5"/>
<evidence type="ECO:0000256" key="1">
    <source>
        <dbReference type="ARBA" id="ARBA00006583"/>
    </source>
</evidence>
<dbReference type="InterPro" id="IPR038454">
    <property type="entry name" value="DnaA_N_sf"/>
</dbReference>
<reference evidence="15 16" key="2">
    <citation type="journal article" date="2010" name="J. Bacteriol.">
        <title>Complete genome sequence of Beijerinckia indica subsp. indica.</title>
        <authorList>
            <person name="Tamas I."/>
            <person name="Dedysh S.N."/>
            <person name="Liesack W."/>
            <person name="Stott M.B."/>
            <person name="Alam M."/>
            <person name="Murrell J.C."/>
            <person name="Dunfield P.F."/>
        </authorList>
    </citation>
    <scope>NUCLEOTIDE SEQUENCE [LARGE SCALE GENOMIC DNA]</scope>
    <source>
        <strain evidence="16">ATCC 9039 / DSM 1715 / NCIMB 8712</strain>
    </source>
</reference>
<dbReference type="eggNOG" id="COG0593">
    <property type="taxonomic scope" value="Bacteria"/>
</dbReference>
<keyword evidence="16" id="KW-1185">Reference proteome</keyword>
<evidence type="ECO:0000256" key="2">
    <source>
        <dbReference type="ARBA" id="ARBA00022490"/>
    </source>
</evidence>
<dbReference type="GO" id="GO:0005886">
    <property type="term" value="C:plasma membrane"/>
    <property type="evidence" value="ECO:0007669"/>
    <property type="project" value="TreeGrafter"/>
</dbReference>
<dbReference type="SUPFAM" id="SSF48295">
    <property type="entry name" value="TrpR-like"/>
    <property type="match status" value="1"/>
</dbReference>
<dbReference type="Pfam" id="PF08299">
    <property type="entry name" value="Bac_DnaA_C"/>
    <property type="match status" value="1"/>
</dbReference>
<dbReference type="RefSeq" id="WP_012383020.1">
    <property type="nucleotide sequence ID" value="NC_010581.1"/>
</dbReference>
<evidence type="ECO:0000259" key="13">
    <source>
        <dbReference type="SMART" id="SM00382"/>
    </source>
</evidence>
<evidence type="ECO:0000256" key="9">
    <source>
        <dbReference type="NCBIfam" id="TIGR00362"/>
    </source>
</evidence>
<comment type="subunit">
    <text evidence="8">Oligomerizes as a right-handed, spiral filament on DNA at oriC.</text>
</comment>
<dbReference type="CDD" id="cd00009">
    <property type="entry name" value="AAA"/>
    <property type="match status" value="1"/>
</dbReference>
<gene>
    <name evidence="8" type="primary">dnaA</name>
    <name evidence="15" type="ordered locus">Bind_0003</name>
</gene>
<dbReference type="FunFam" id="1.10.1750.10:FF:000002">
    <property type="entry name" value="Chromosomal replication initiator protein DnaA"/>
    <property type="match status" value="1"/>
</dbReference>
<dbReference type="InterPro" id="IPR013159">
    <property type="entry name" value="DnaA_C"/>
</dbReference>
<dbReference type="Proteomes" id="UP000001695">
    <property type="component" value="Chromosome"/>
</dbReference>
<dbReference type="GO" id="GO:0005524">
    <property type="term" value="F:ATP binding"/>
    <property type="evidence" value="ECO:0007669"/>
    <property type="project" value="UniProtKB-UniRule"/>
</dbReference>
<dbReference type="Pfam" id="PF00308">
    <property type="entry name" value="Bac_DnaA"/>
    <property type="match status" value="1"/>
</dbReference>
<comment type="similarity">
    <text evidence="1 8 11">Belongs to the DnaA family.</text>
</comment>
<feature type="binding site" evidence="8">
    <location>
        <position position="218"/>
    </location>
    <ligand>
        <name>ATP</name>
        <dbReference type="ChEBI" id="CHEBI:30616"/>
    </ligand>
</feature>
<dbReference type="GO" id="GO:0008289">
    <property type="term" value="F:lipid binding"/>
    <property type="evidence" value="ECO:0007669"/>
    <property type="project" value="UniProtKB-KW"/>
</dbReference>
<dbReference type="Gene3D" id="3.30.300.180">
    <property type="match status" value="1"/>
</dbReference>
<dbReference type="InterPro" id="IPR024633">
    <property type="entry name" value="DnaA_N_dom"/>
</dbReference>
<evidence type="ECO:0000256" key="3">
    <source>
        <dbReference type="ARBA" id="ARBA00022705"/>
    </source>
</evidence>
<dbReference type="EMBL" id="CP001016">
    <property type="protein sequence ID" value="ACB93662.1"/>
    <property type="molecule type" value="Genomic_DNA"/>
</dbReference>
<sequence>MPDARGLMALPQQIEDDNETGRRVNLGVNKDEAWERICRRLRAELGEDVFASWFGRLELDQVADGTAFLSVPTKFLKSWIQSHYTDKILAILADEFGNAKRISIGVRPTSRVGRSFPADAERDNSPENAEPAARPARSPVGAEVKFFTGPDKKTVREISDAEALNGSPLDRRLSFANFLVGRSNQLAFAAAKGIAAADPNDPLLSNPLYLHASVGLGKTHLLQAIAHDAMIMKRRVIYLTAEKFMYGFVAALKAQTAIAFKEKLRTIDILVIDDVQFLQGKSIQQEFCHTLNALIDAGRQIVIAADRPPADLESLDERVRSRLAGGLCVEMGALDEALRIKILETRIGAAKLVHPYFDVPQPVIAYVASVIQTNGRDLDGAVNRLLAHASLTSVPLTIEIAETAIRDLVRTKEPKRVKIEEIQKLVASHFNVSRADILSSRRTANVVRPRQIAMYLSKIMTLRSLPEIGRRFGGRDHTTVLHAVRKIENLASTDNHLSEELELLKRMLME</sequence>
<evidence type="ECO:0000256" key="8">
    <source>
        <dbReference type="HAMAP-Rule" id="MF_00377"/>
    </source>
</evidence>
<feature type="binding site" evidence="8">
    <location>
        <position position="217"/>
    </location>
    <ligand>
        <name>ATP</name>
        <dbReference type="ChEBI" id="CHEBI:30616"/>
    </ligand>
</feature>
<keyword evidence="2 8" id="KW-0963">Cytoplasm</keyword>
<comment type="caution">
    <text evidence="8">Lacks conserved residue(s) required for the propagation of feature annotation.</text>
</comment>
<dbReference type="SUPFAM" id="SSF52540">
    <property type="entry name" value="P-loop containing nucleoside triphosphate hydrolases"/>
    <property type="match status" value="1"/>
</dbReference>
<keyword evidence="6 8" id="KW-0446">Lipid-binding</keyword>
<protein>
    <recommendedName>
        <fullName evidence="8 9">Chromosomal replication initiator protein DnaA</fullName>
    </recommendedName>
</protein>
<dbReference type="KEGG" id="bid:Bind_0003"/>
<dbReference type="PROSITE" id="PS01008">
    <property type="entry name" value="DNAA"/>
    <property type="match status" value="1"/>
</dbReference>
<feature type="binding site" evidence="8">
    <location>
        <position position="219"/>
    </location>
    <ligand>
        <name>ATP</name>
        <dbReference type="ChEBI" id="CHEBI:30616"/>
    </ligand>
</feature>
<dbReference type="InterPro" id="IPR013317">
    <property type="entry name" value="DnaA_dom"/>
</dbReference>
<evidence type="ECO:0000313" key="16">
    <source>
        <dbReference type="Proteomes" id="UP000001695"/>
    </source>
</evidence>
<dbReference type="GO" id="GO:0003688">
    <property type="term" value="F:DNA replication origin binding"/>
    <property type="evidence" value="ECO:0007669"/>
    <property type="project" value="UniProtKB-UniRule"/>
</dbReference>
<feature type="region of interest" description="Domain I, interacts with DnaA modulators" evidence="8">
    <location>
        <begin position="1"/>
        <end position="133"/>
    </location>
</feature>
<evidence type="ECO:0000256" key="5">
    <source>
        <dbReference type="ARBA" id="ARBA00022840"/>
    </source>
</evidence>
<evidence type="ECO:0000256" key="10">
    <source>
        <dbReference type="RuleBase" id="RU000577"/>
    </source>
</evidence>
<evidence type="ECO:0000256" key="7">
    <source>
        <dbReference type="ARBA" id="ARBA00023125"/>
    </source>
</evidence>
<evidence type="ECO:0000313" key="15">
    <source>
        <dbReference type="EMBL" id="ACB93662.1"/>
    </source>
</evidence>
<evidence type="ECO:0000256" key="11">
    <source>
        <dbReference type="RuleBase" id="RU004227"/>
    </source>
</evidence>
<evidence type="ECO:0000256" key="6">
    <source>
        <dbReference type="ARBA" id="ARBA00023121"/>
    </source>
</evidence>
<feature type="domain" description="AAA+ ATPase" evidence="13">
    <location>
        <begin position="204"/>
        <end position="329"/>
    </location>
</feature>
<keyword evidence="4 8" id="KW-0547">Nucleotide-binding</keyword>
<dbReference type="CDD" id="cd06571">
    <property type="entry name" value="Bac_DnaA_C"/>
    <property type="match status" value="1"/>
</dbReference>